<dbReference type="Proteomes" id="UP000186336">
    <property type="component" value="Chromosome"/>
</dbReference>
<dbReference type="InterPro" id="IPR043129">
    <property type="entry name" value="ATPase_NBD"/>
</dbReference>
<dbReference type="SUPFAM" id="SSF46785">
    <property type="entry name" value="Winged helix' DNA-binding domain"/>
    <property type="match status" value="1"/>
</dbReference>
<dbReference type="EMBL" id="CP019312">
    <property type="protein sequence ID" value="APX10361.1"/>
    <property type="molecule type" value="Genomic_DNA"/>
</dbReference>
<dbReference type="Gene3D" id="3.30.420.40">
    <property type="match status" value="2"/>
</dbReference>
<keyword evidence="1" id="KW-0808">Transferase</keyword>
<evidence type="ECO:0000313" key="1">
    <source>
        <dbReference type="EMBL" id="APX10361.1"/>
    </source>
</evidence>
<dbReference type="InterPro" id="IPR036388">
    <property type="entry name" value="WH-like_DNA-bd_sf"/>
</dbReference>
<dbReference type="STRING" id="299262.BWR18_00605"/>
<name>A0A1P8MQP0_9RHOB</name>
<gene>
    <name evidence="1" type="ORF">BWR18_00605</name>
</gene>
<dbReference type="SUPFAM" id="SSF53067">
    <property type="entry name" value="Actin-like ATPase domain"/>
    <property type="match status" value="1"/>
</dbReference>
<dbReference type="GO" id="GO:0006355">
    <property type="term" value="P:regulation of DNA-templated transcription"/>
    <property type="evidence" value="ECO:0007669"/>
    <property type="project" value="UniProtKB-ARBA"/>
</dbReference>
<dbReference type="GO" id="GO:0019262">
    <property type="term" value="P:N-acetylneuraminate catabolic process"/>
    <property type="evidence" value="ECO:0007669"/>
    <property type="project" value="TreeGrafter"/>
</dbReference>
<dbReference type="AlphaFoldDB" id="A0A1P8MQP0"/>
<dbReference type="GO" id="GO:0009384">
    <property type="term" value="F:N-acylmannosamine kinase activity"/>
    <property type="evidence" value="ECO:0007669"/>
    <property type="project" value="TreeGrafter"/>
</dbReference>
<dbReference type="Pfam" id="PF00480">
    <property type="entry name" value="ROK"/>
    <property type="match status" value="1"/>
</dbReference>
<dbReference type="CDD" id="cd23763">
    <property type="entry name" value="ASKHA_ATPase_ROK"/>
    <property type="match status" value="1"/>
</dbReference>
<organism evidence="1 2">
    <name type="scientific">Tateyamaria omphalii</name>
    <dbReference type="NCBI Taxonomy" id="299262"/>
    <lineage>
        <taxon>Bacteria</taxon>
        <taxon>Pseudomonadati</taxon>
        <taxon>Pseudomonadota</taxon>
        <taxon>Alphaproteobacteria</taxon>
        <taxon>Rhodobacterales</taxon>
        <taxon>Roseobacteraceae</taxon>
        <taxon>Tateyamaria</taxon>
    </lineage>
</organism>
<dbReference type="Pfam" id="PF13412">
    <property type="entry name" value="HTH_24"/>
    <property type="match status" value="1"/>
</dbReference>
<dbReference type="InterPro" id="IPR036390">
    <property type="entry name" value="WH_DNA-bd_sf"/>
</dbReference>
<keyword evidence="2" id="KW-1185">Reference proteome</keyword>
<protein>
    <submittedName>
        <fullName evidence="1">Sugar kinase</fullName>
    </submittedName>
</protein>
<dbReference type="InterPro" id="IPR011991">
    <property type="entry name" value="ArsR-like_HTH"/>
</dbReference>
<accession>A0A1P8MQP0</accession>
<dbReference type="CDD" id="cd00090">
    <property type="entry name" value="HTH_ARSR"/>
    <property type="match status" value="1"/>
</dbReference>
<dbReference type="OrthoDB" id="49685at2"/>
<sequence>MTLDHVRTLSGGINQTGVRAYNERLILSILQRNGGLPGSDLARRTGLSPQTASVILRKLEQDGLLLKGAPVKGKVGKPSVPYVLNPDGIFSVGLKIGRRSADLLVLDATGQVRHQLRHTYDYPLPGHVFGFLRDGFAELMDQMDDVMRARLCGVGIAAPFELWSWHELLDAPPEDFAAWKDADFVAEVARITDLPVRLVNDATAACRAEHVFGIGREYRDYIYFFLGAFVGGGVVLDHTVFEGNQKNAGAFGTMPVADLQGKPGHLIDLASIWTLETRLIEAGEAPRQLWRQPQDWSHLERFVVPWLEQTADALAIACVASCAVIDVEAVVIDGAMPPSIRARLVEITAAALETKDMRGLFRPQMAEGQIGANARGIGAATSPIIGQFLLDRSAAMFEQP</sequence>
<dbReference type="PANTHER" id="PTHR18964:SF169">
    <property type="entry name" value="N-ACETYLMANNOSAMINE KINASE"/>
    <property type="match status" value="1"/>
</dbReference>
<dbReference type="RefSeq" id="WP_076626194.1">
    <property type="nucleotide sequence ID" value="NZ_CP019312.1"/>
</dbReference>
<dbReference type="PANTHER" id="PTHR18964">
    <property type="entry name" value="ROK (REPRESSOR, ORF, KINASE) FAMILY"/>
    <property type="match status" value="1"/>
</dbReference>
<evidence type="ECO:0000313" key="2">
    <source>
        <dbReference type="Proteomes" id="UP000186336"/>
    </source>
</evidence>
<proteinExistence type="predicted"/>
<dbReference type="KEGG" id="tom:BWR18_00605"/>
<keyword evidence="1" id="KW-0418">Kinase</keyword>
<dbReference type="InterPro" id="IPR000600">
    <property type="entry name" value="ROK"/>
</dbReference>
<dbReference type="Gene3D" id="1.10.10.10">
    <property type="entry name" value="Winged helix-like DNA-binding domain superfamily/Winged helix DNA-binding domain"/>
    <property type="match status" value="1"/>
</dbReference>
<reference evidence="1 2" key="1">
    <citation type="submission" date="2017-01" db="EMBL/GenBank/DDBJ databases">
        <title>Complete genome of Tateyamaria omphalii DOK1-4 isolated from seawater in Dokdo.</title>
        <authorList>
            <person name="Kim J.H."/>
            <person name="Chi W.-J."/>
        </authorList>
    </citation>
    <scope>NUCLEOTIDE SEQUENCE [LARGE SCALE GENOMIC DNA]</scope>
    <source>
        <strain evidence="1 2">DOK1-4</strain>
    </source>
</reference>